<protein>
    <submittedName>
        <fullName evidence="1">Uncharacterized protein</fullName>
    </submittedName>
</protein>
<evidence type="ECO:0000313" key="2">
    <source>
        <dbReference type="Proteomes" id="UP000245626"/>
    </source>
</evidence>
<accession>A0ACD0NQ42</accession>
<reference evidence="1 2" key="1">
    <citation type="journal article" date="2018" name="Mol. Biol. Evol.">
        <title>Broad Genomic Sampling Reveals a Smut Pathogenic Ancestry of the Fungal Clade Ustilaginomycotina.</title>
        <authorList>
            <person name="Kijpornyongpan T."/>
            <person name="Mondo S.J."/>
            <person name="Barry K."/>
            <person name="Sandor L."/>
            <person name="Lee J."/>
            <person name="Lipzen A."/>
            <person name="Pangilinan J."/>
            <person name="LaButti K."/>
            <person name="Hainaut M."/>
            <person name="Henrissat B."/>
            <person name="Grigoriev I.V."/>
            <person name="Spatafora J.W."/>
            <person name="Aime M.C."/>
        </authorList>
    </citation>
    <scope>NUCLEOTIDE SEQUENCE [LARGE SCALE GENOMIC DNA]</scope>
    <source>
        <strain evidence="1 2">SA 807</strain>
    </source>
</reference>
<proteinExistence type="predicted"/>
<name>A0ACD0NQ42_9BASI</name>
<keyword evidence="2" id="KW-1185">Reference proteome</keyword>
<dbReference type="EMBL" id="KZ820303">
    <property type="protein sequence ID" value="PWN47933.1"/>
    <property type="molecule type" value="Genomic_DNA"/>
</dbReference>
<sequence>MSTSADRIYEQQNDSSLDQLYNKVSSLRSVTVDIHNDSERQRSRISTTSDQFDNFSSSLARTSNHFSRTIVNGARQHRLTLYIVAGFVALWLLWRLVF</sequence>
<evidence type="ECO:0000313" key="1">
    <source>
        <dbReference type="EMBL" id="PWN47933.1"/>
    </source>
</evidence>
<dbReference type="Proteomes" id="UP000245626">
    <property type="component" value="Unassembled WGS sequence"/>
</dbReference>
<organism evidence="1 2">
    <name type="scientific">Violaceomyces palustris</name>
    <dbReference type="NCBI Taxonomy" id="1673888"/>
    <lineage>
        <taxon>Eukaryota</taxon>
        <taxon>Fungi</taxon>
        <taxon>Dikarya</taxon>
        <taxon>Basidiomycota</taxon>
        <taxon>Ustilaginomycotina</taxon>
        <taxon>Ustilaginomycetes</taxon>
        <taxon>Violaceomycetales</taxon>
        <taxon>Violaceomycetaceae</taxon>
        <taxon>Violaceomyces</taxon>
    </lineage>
</organism>
<gene>
    <name evidence="1" type="ORF">IE53DRAFT_223070</name>
</gene>